<dbReference type="InterPro" id="IPR006118">
    <property type="entry name" value="Recombinase_CS"/>
</dbReference>
<keyword evidence="1" id="KW-0229">DNA integration</keyword>
<feature type="domain" description="Resolvase/invertase-type recombinase catalytic" evidence="4">
    <location>
        <begin position="1"/>
        <end position="68"/>
    </location>
</feature>
<dbReference type="GO" id="GO:0000150">
    <property type="term" value="F:DNA strand exchange activity"/>
    <property type="evidence" value="ECO:0007669"/>
    <property type="project" value="InterPro"/>
</dbReference>
<reference evidence="5" key="1">
    <citation type="submission" date="2019-08" db="EMBL/GenBank/DDBJ databases">
        <authorList>
            <person name="Kucharzyk K."/>
            <person name="Murdoch R.W."/>
            <person name="Higgins S."/>
            <person name="Loffler F."/>
        </authorList>
    </citation>
    <scope>NUCLEOTIDE SEQUENCE</scope>
</reference>
<dbReference type="PANTHER" id="PTHR30461:SF26">
    <property type="entry name" value="RESOLVASE HOMOLOG YNEB"/>
    <property type="match status" value="1"/>
</dbReference>
<evidence type="ECO:0000256" key="1">
    <source>
        <dbReference type="ARBA" id="ARBA00022908"/>
    </source>
</evidence>
<proteinExistence type="predicted"/>
<dbReference type="Gene3D" id="3.40.50.1390">
    <property type="entry name" value="Resolvase, N-terminal catalytic domain"/>
    <property type="match status" value="1"/>
</dbReference>
<sequence length="68" mass="7662">MKVGYVRVSTTAQNTERQEVIMARLGVERIFCDRLSGKNTERPQLSAMLGFVREGDVVVVESYSRLAL</sequence>
<evidence type="ECO:0000256" key="3">
    <source>
        <dbReference type="ARBA" id="ARBA00023172"/>
    </source>
</evidence>
<dbReference type="PROSITE" id="PS00397">
    <property type="entry name" value="RECOMBINASES_1"/>
    <property type="match status" value="1"/>
</dbReference>
<dbReference type="Pfam" id="PF00239">
    <property type="entry name" value="Resolvase"/>
    <property type="match status" value="1"/>
</dbReference>
<dbReference type="GO" id="GO:0003677">
    <property type="term" value="F:DNA binding"/>
    <property type="evidence" value="ECO:0007669"/>
    <property type="project" value="UniProtKB-KW"/>
</dbReference>
<dbReference type="PROSITE" id="PS51736">
    <property type="entry name" value="RECOMBINASES_3"/>
    <property type="match status" value="1"/>
</dbReference>
<dbReference type="InterPro" id="IPR050639">
    <property type="entry name" value="SSR_resolvase"/>
</dbReference>
<dbReference type="InterPro" id="IPR006119">
    <property type="entry name" value="Resolv_N"/>
</dbReference>
<keyword evidence="2" id="KW-0238">DNA-binding</keyword>
<name>A0A644XWL1_9ZZZZ</name>
<evidence type="ECO:0000313" key="5">
    <source>
        <dbReference type="EMBL" id="MPM20317.1"/>
    </source>
</evidence>
<evidence type="ECO:0000259" key="4">
    <source>
        <dbReference type="PROSITE" id="PS51736"/>
    </source>
</evidence>
<dbReference type="AlphaFoldDB" id="A0A644XWL1"/>
<organism evidence="5">
    <name type="scientific">bioreactor metagenome</name>
    <dbReference type="NCBI Taxonomy" id="1076179"/>
    <lineage>
        <taxon>unclassified sequences</taxon>
        <taxon>metagenomes</taxon>
        <taxon>ecological metagenomes</taxon>
    </lineage>
</organism>
<accession>A0A644XWL1</accession>
<dbReference type="SUPFAM" id="SSF53041">
    <property type="entry name" value="Resolvase-like"/>
    <property type="match status" value="1"/>
</dbReference>
<keyword evidence="3" id="KW-0233">DNA recombination</keyword>
<dbReference type="GO" id="GO:0015074">
    <property type="term" value="P:DNA integration"/>
    <property type="evidence" value="ECO:0007669"/>
    <property type="project" value="UniProtKB-KW"/>
</dbReference>
<dbReference type="CDD" id="cd03768">
    <property type="entry name" value="SR_ResInv"/>
    <property type="match status" value="1"/>
</dbReference>
<evidence type="ECO:0000256" key="2">
    <source>
        <dbReference type="ARBA" id="ARBA00023125"/>
    </source>
</evidence>
<protein>
    <recommendedName>
        <fullName evidence="4">Resolvase/invertase-type recombinase catalytic domain-containing protein</fullName>
    </recommendedName>
</protein>
<gene>
    <name evidence="5" type="ORF">SDC9_66746</name>
</gene>
<dbReference type="InterPro" id="IPR036162">
    <property type="entry name" value="Resolvase-like_N_sf"/>
</dbReference>
<comment type="caution">
    <text evidence="5">The sequence shown here is derived from an EMBL/GenBank/DDBJ whole genome shotgun (WGS) entry which is preliminary data.</text>
</comment>
<dbReference type="EMBL" id="VSSQ01003358">
    <property type="protein sequence ID" value="MPM20317.1"/>
    <property type="molecule type" value="Genomic_DNA"/>
</dbReference>
<dbReference type="PANTHER" id="PTHR30461">
    <property type="entry name" value="DNA-INVERTASE FROM LAMBDOID PROPHAGE"/>
    <property type="match status" value="1"/>
</dbReference>